<keyword evidence="5 6" id="KW-0482">Metalloprotease</keyword>
<evidence type="ECO:0000256" key="5">
    <source>
        <dbReference type="ARBA" id="ARBA00023049"/>
    </source>
</evidence>
<protein>
    <recommendedName>
        <fullName evidence="7">Metalloendopeptidase</fullName>
        <ecNumber evidence="7">3.4.24.-</ecNumber>
    </recommendedName>
</protein>
<keyword evidence="7" id="KW-0732">Signal</keyword>
<dbReference type="GeneID" id="100375952"/>
<keyword evidence="4 6" id="KW-0862">Zinc</keyword>
<feature type="binding site" evidence="6">
    <location>
        <position position="164"/>
    </location>
    <ligand>
        <name>Zn(2+)</name>
        <dbReference type="ChEBI" id="CHEBI:29105"/>
        <note>catalytic</note>
    </ligand>
</feature>
<dbReference type="RefSeq" id="XP_006812794.1">
    <property type="nucleotide sequence ID" value="XM_006812731.1"/>
</dbReference>
<evidence type="ECO:0000256" key="3">
    <source>
        <dbReference type="ARBA" id="ARBA00022801"/>
    </source>
</evidence>
<keyword evidence="1 6" id="KW-0645">Protease</keyword>
<feature type="signal peptide" evidence="7">
    <location>
        <begin position="1"/>
        <end position="18"/>
    </location>
</feature>
<evidence type="ECO:0000256" key="1">
    <source>
        <dbReference type="ARBA" id="ARBA00022670"/>
    </source>
</evidence>
<dbReference type="SMART" id="SM00235">
    <property type="entry name" value="ZnMc"/>
    <property type="match status" value="1"/>
</dbReference>
<feature type="binding site" evidence="6">
    <location>
        <position position="160"/>
    </location>
    <ligand>
        <name>Zn(2+)</name>
        <dbReference type="ChEBI" id="CHEBI:29105"/>
        <note>catalytic</note>
    </ligand>
</feature>
<dbReference type="PANTHER" id="PTHR10127">
    <property type="entry name" value="DISCOIDIN, CUB, EGF, LAMININ , AND ZINC METALLOPROTEASE DOMAIN CONTAINING"/>
    <property type="match status" value="1"/>
</dbReference>
<keyword evidence="9" id="KW-1185">Reference proteome</keyword>
<keyword evidence="3 6" id="KW-0378">Hydrolase</keyword>
<dbReference type="Proteomes" id="UP000694865">
    <property type="component" value="Unplaced"/>
</dbReference>
<evidence type="ECO:0000313" key="9">
    <source>
        <dbReference type="Proteomes" id="UP000694865"/>
    </source>
</evidence>
<evidence type="ECO:0000313" key="10">
    <source>
        <dbReference type="RefSeq" id="XP_006812794.1"/>
    </source>
</evidence>
<dbReference type="SUPFAM" id="SSF55486">
    <property type="entry name" value="Metalloproteases ('zincins'), catalytic domain"/>
    <property type="match status" value="1"/>
</dbReference>
<feature type="chain" id="PRO_5044978421" description="Metalloendopeptidase" evidence="7">
    <location>
        <begin position="19"/>
        <end position="274"/>
    </location>
</feature>
<name>A0ABM0LYF3_SACKO</name>
<dbReference type="InterPro" id="IPR024079">
    <property type="entry name" value="MetalloPept_cat_dom_sf"/>
</dbReference>
<comment type="caution">
    <text evidence="6">Lacks conserved residue(s) required for the propagation of feature annotation.</text>
</comment>
<evidence type="ECO:0000256" key="4">
    <source>
        <dbReference type="ARBA" id="ARBA00022833"/>
    </source>
</evidence>
<feature type="binding site" evidence="6">
    <location>
        <position position="170"/>
    </location>
    <ligand>
        <name>Zn(2+)</name>
        <dbReference type="ChEBI" id="CHEBI:29105"/>
        <note>catalytic</note>
    </ligand>
</feature>
<dbReference type="PROSITE" id="PS51864">
    <property type="entry name" value="ASTACIN"/>
    <property type="match status" value="1"/>
</dbReference>
<dbReference type="PRINTS" id="PR00480">
    <property type="entry name" value="ASTACIN"/>
</dbReference>
<dbReference type="PANTHER" id="PTHR10127:SF780">
    <property type="entry name" value="METALLOENDOPEPTIDASE"/>
    <property type="match status" value="1"/>
</dbReference>
<organism evidence="9 10">
    <name type="scientific">Saccoglossus kowalevskii</name>
    <name type="common">Acorn worm</name>
    <dbReference type="NCBI Taxonomy" id="10224"/>
    <lineage>
        <taxon>Eukaryota</taxon>
        <taxon>Metazoa</taxon>
        <taxon>Hemichordata</taxon>
        <taxon>Enteropneusta</taxon>
        <taxon>Harrimaniidae</taxon>
        <taxon>Saccoglossus</taxon>
    </lineage>
</organism>
<dbReference type="InterPro" id="IPR001506">
    <property type="entry name" value="Peptidase_M12A"/>
</dbReference>
<dbReference type="InterPro" id="IPR034035">
    <property type="entry name" value="Astacin-like_dom"/>
</dbReference>
<gene>
    <name evidence="10" type="primary">LOC100375952</name>
</gene>
<evidence type="ECO:0000256" key="6">
    <source>
        <dbReference type="PROSITE-ProRule" id="PRU01211"/>
    </source>
</evidence>
<evidence type="ECO:0000256" key="7">
    <source>
        <dbReference type="RuleBase" id="RU361183"/>
    </source>
</evidence>
<feature type="active site" evidence="6">
    <location>
        <position position="161"/>
    </location>
</feature>
<keyword evidence="2 6" id="KW-0479">Metal-binding</keyword>
<accession>A0ABM0LYF3</accession>
<dbReference type="CDD" id="cd04280">
    <property type="entry name" value="ZnMc_astacin_like"/>
    <property type="match status" value="1"/>
</dbReference>
<sequence>MWKYVIFFSTASIFVCHAKTLSNVDKVERPEELESEGTFESDMKLTLEQRTQIEKQIEAQTNRLETRKAHADLSTRWEDGIVPYRIEPESAGDTDVILSAIEHWESKTSLRFPQYNADEHTSFISFTKQDGCWSYVGHVFTGAQEISIGNGCAYMGTIAHEIGHAIGFFHEQSRPDRDEYVVINEENIIPGYERNFQKYDTGTINTYQVPYDIGSLMHYGATYFTSNGLNTIDAVNPDDQGLMGQRTGLSAADILLANTMYASPGGSYYFCFQH</sequence>
<comment type="cofactor">
    <cofactor evidence="6 7">
        <name>Zn(2+)</name>
        <dbReference type="ChEBI" id="CHEBI:29105"/>
    </cofactor>
    <text evidence="6 7">Binds 1 zinc ion per subunit.</text>
</comment>
<dbReference type="EC" id="3.4.24.-" evidence="7"/>
<feature type="domain" description="Peptidase M12A" evidence="8">
    <location>
        <begin position="68"/>
        <end position="264"/>
    </location>
</feature>
<evidence type="ECO:0000256" key="2">
    <source>
        <dbReference type="ARBA" id="ARBA00022723"/>
    </source>
</evidence>
<dbReference type="Pfam" id="PF01400">
    <property type="entry name" value="Astacin"/>
    <property type="match status" value="1"/>
</dbReference>
<dbReference type="Gene3D" id="3.40.390.10">
    <property type="entry name" value="Collagenase (Catalytic Domain)"/>
    <property type="match status" value="1"/>
</dbReference>
<reference evidence="10" key="1">
    <citation type="submission" date="2025-08" db="UniProtKB">
        <authorList>
            <consortium name="RefSeq"/>
        </authorList>
    </citation>
    <scope>IDENTIFICATION</scope>
    <source>
        <tissue evidence="10">Testes</tissue>
    </source>
</reference>
<evidence type="ECO:0000259" key="8">
    <source>
        <dbReference type="PROSITE" id="PS51864"/>
    </source>
</evidence>
<proteinExistence type="predicted"/>
<dbReference type="InterPro" id="IPR006026">
    <property type="entry name" value="Peptidase_Metallo"/>
</dbReference>